<dbReference type="GO" id="GO:0000470">
    <property type="term" value="P:maturation of LSU-rRNA"/>
    <property type="evidence" value="ECO:0007669"/>
    <property type="project" value="TreeGrafter"/>
</dbReference>
<dbReference type="STRING" id="195883.A0A482XR38"/>
<dbReference type="InParanoid" id="A0A482XR38"/>
<keyword evidence="4" id="KW-1185">Reference proteome</keyword>
<feature type="domain" description="Brix" evidence="2">
    <location>
        <begin position="101"/>
        <end position="183"/>
    </location>
</feature>
<dbReference type="GO" id="GO:0042134">
    <property type="term" value="F:rRNA primary transcript binding"/>
    <property type="evidence" value="ECO:0007669"/>
    <property type="project" value="InterPro"/>
</dbReference>
<feature type="compositionally biased region" description="Basic and acidic residues" evidence="1">
    <location>
        <begin position="1"/>
        <end position="12"/>
    </location>
</feature>
<evidence type="ECO:0000259" key="2">
    <source>
        <dbReference type="PROSITE" id="PS50833"/>
    </source>
</evidence>
<dbReference type="InterPro" id="IPR044281">
    <property type="entry name" value="IMP4/RPF1"/>
</dbReference>
<dbReference type="GO" id="GO:0000460">
    <property type="term" value="P:maturation of 5.8S rRNA"/>
    <property type="evidence" value="ECO:0007669"/>
    <property type="project" value="TreeGrafter"/>
</dbReference>
<feature type="compositionally biased region" description="Basic residues" evidence="1">
    <location>
        <begin position="33"/>
        <end position="49"/>
    </location>
</feature>
<evidence type="ECO:0000313" key="4">
    <source>
        <dbReference type="Proteomes" id="UP000291343"/>
    </source>
</evidence>
<dbReference type="GO" id="GO:0030687">
    <property type="term" value="C:preribosome, large subunit precursor"/>
    <property type="evidence" value="ECO:0007669"/>
    <property type="project" value="TreeGrafter"/>
</dbReference>
<proteinExistence type="predicted"/>
<dbReference type="GO" id="GO:0005730">
    <property type="term" value="C:nucleolus"/>
    <property type="evidence" value="ECO:0007669"/>
    <property type="project" value="TreeGrafter"/>
</dbReference>
<dbReference type="Proteomes" id="UP000291343">
    <property type="component" value="Unassembled WGS sequence"/>
</dbReference>
<dbReference type="OrthoDB" id="264354at2759"/>
<feature type="region of interest" description="Disordered" evidence="1">
    <location>
        <begin position="1"/>
        <end position="68"/>
    </location>
</feature>
<dbReference type="PANTHER" id="PTHR22734">
    <property type="entry name" value="U3 SMALL NUCLEOLAR RIBONUCLEOPROTEIN PROTEIN IMP4"/>
    <property type="match status" value="1"/>
</dbReference>
<dbReference type="PANTHER" id="PTHR22734:SF3">
    <property type="entry name" value="RIBOSOME PRODUCTION FACTOR 1"/>
    <property type="match status" value="1"/>
</dbReference>
<evidence type="ECO:0000256" key="1">
    <source>
        <dbReference type="SAM" id="MobiDB-lite"/>
    </source>
</evidence>
<organism evidence="3 4">
    <name type="scientific">Laodelphax striatellus</name>
    <name type="common">Small brown planthopper</name>
    <name type="synonym">Delphax striatella</name>
    <dbReference type="NCBI Taxonomy" id="195883"/>
    <lineage>
        <taxon>Eukaryota</taxon>
        <taxon>Metazoa</taxon>
        <taxon>Ecdysozoa</taxon>
        <taxon>Arthropoda</taxon>
        <taxon>Hexapoda</taxon>
        <taxon>Insecta</taxon>
        <taxon>Pterygota</taxon>
        <taxon>Neoptera</taxon>
        <taxon>Paraneoptera</taxon>
        <taxon>Hemiptera</taxon>
        <taxon>Auchenorrhyncha</taxon>
        <taxon>Fulgoroidea</taxon>
        <taxon>Delphacidae</taxon>
        <taxon>Criomorphinae</taxon>
        <taxon>Laodelphax</taxon>
    </lineage>
</organism>
<evidence type="ECO:0000313" key="3">
    <source>
        <dbReference type="EMBL" id="RZF48007.1"/>
    </source>
</evidence>
<dbReference type="SUPFAM" id="SSF52954">
    <property type="entry name" value="Class II aaRS ABD-related"/>
    <property type="match status" value="1"/>
</dbReference>
<protein>
    <recommendedName>
        <fullName evidence="2">Brix domain-containing protein</fullName>
    </recommendedName>
</protein>
<dbReference type="AlphaFoldDB" id="A0A482XR38"/>
<name>A0A482XR38_LAOST</name>
<dbReference type="PROSITE" id="PS50833">
    <property type="entry name" value="BRIX"/>
    <property type="match status" value="1"/>
</dbReference>
<comment type="caution">
    <text evidence="3">The sequence shown here is derived from an EMBL/GenBank/DDBJ whole genome shotgun (WGS) entry which is preliminary data.</text>
</comment>
<dbReference type="Gene3D" id="3.40.50.10480">
    <property type="entry name" value="Probable brix-domain ribosomal biogenesis protein"/>
    <property type="match status" value="1"/>
</dbReference>
<gene>
    <name evidence="3" type="ORF">LSTR_LSTR002073</name>
</gene>
<accession>A0A482XR38</accession>
<dbReference type="EMBL" id="QKKF02002849">
    <property type="protein sequence ID" value="RZF48007.1"/>
    <property type="molecule type" value="Genomic_DNA"/>
</dbReference>
<sequence>MGKLRTQEDLKKINCPNHIKTKAIRQSINSKDRHAKKKLKKKERLKRRKAGEAPGIPRTLENTRERDETVLDTAETERVEEVQQDVATDEFQNYFEKSYEPKVLITFSDNPLKKTRVFGIELSRIIPNSLVRYRNRASVKKMIESAKQRNFSDIIIVNENMRQPNGLLLIHLPDGPTAHFRLS</sequence>
<dbReference type="SMR" id="A0A482XR38"/>
<reference evidence="3 4" key="1">
    <citation type="journal article" date="2017" name="Gigascience">
        <title>Genome sequence of the small brown planthopper, Laodelphax striatellus.</title>
        <authorList>
            <person name="Zhu J."/>
            <person name="Jiang F."/>
            <person name="Wang X."/>
            <person name="Yang P."/>
            <person name="Bao Y."/>
            <person name="Zhao W."/>
            <person name="Wang W."/>
            <person name="Lu H."/>
            <person name="Wang Q."/>
            <person name="Cui N."/>
            <person name="Li J."/>
            <person name="Chen X."/>
            <person name="Luo L."/>
            <person name="Yu J."/>
            <person name="Kang L."/>
            <person name="Cui F."/>
        </authorList>
    </citation>
    <scope>NUCLEOTIDE SEQUENCE [LARGE SCALE GENOMIC DNA]</scope>
    <source>
        <strain evidence="3">Lst14</strain>
    </source>
</reference>
<dbReference type="InterPro" id="IPR007109">
    <property type="entry name" value="Brix"/>
</dbReference>